<dbReference type="Proteomes" id="UP000244090">
    <property type="component" value="Unassembled WGS sequence"/>
</dbReference>
<keyword evidence="3" id="KW-1185">Reference proteome</keyword>
<proteinExistence type="predicted"/>
<gene>
    <name evidence="2" type="ORF">C8N46_10596</name>
</gene>
<keyword evidence="1" id="KW-1277">Toxin-antitoxin system</keyword>
<organism evidence="2 3">
    <name type="scientific">Kordia periserrulae</name>
    <dbReference type="NCBI Taxonomy" id="701523"/>
    <lineage>
        <taxon>Bacteria</taxon>
        <taxon>Pseudomonadati</taxon>
        <taxon>Bacteroidota</taxon>
        <taxon>Flavobacteriia</taxon>
        <taxon>Flavobacteriales</taxon>
        <taxon>Flavobacteriaceae</taxon>
        <taxon>Kordia</taxon>
    </lineage>
</organism>
<sequence length="103" mass="12571">MDELKLFWTATAEKQRDYIFEYWNQRNKSNSYSKKLNLAIRERTKILKKQPEIGKEIQFKMLRLVSLKHYSIIYKLEKSAIIIVAFWDNRQDAKKLRDFLKKV</sequence>
<evidence type="ECO:0000313" key="2">
    <source>
        <dbReference type="EMBL" id="PTX60940.1"/>
    </source>
</evidence>
<name>A0A2T6BXZ6_9FLAO</name>
<protein>
    <submittedName>
        <fullName evidence="2">Plasmid stabilization system protein ParE</fullName>
    </submittedName>
</protein>
<evidence type="ECO:0000313" key="3">
    <source>
        <dbReference type="Proteomes" id="UP000244090"/>
    </source>
</evidence>
<comment type="caution">
    <text evidence="2">The sequence shown here is derived from an EMBL/GenBank/DDBJ whole genome shotgun (WGS) entry which is preliminary data.</text>
</comment>
<evidence type="ECO:0000256" key="1">
    <source>
        <dbReference type="ARBA" id="ARBA00022649"/>
    </source>
</evidence>
<dbReference type="OrthoDB" id="1098070at2"/>
<dbReference type="InterPro" id="IPR007712">
    <property type="entry name" value="RelE/ParE_toxin"/>
</dbReference>
<dbReference type="Pfam" id="PF05016">
    <property type="entry name" value="ParE_toxin"/>
    <property type="match status" value="1"/>
</dbReference>
<dbReference type="AlphaFoldDB" id="A0A2T6BXZ6"/>
<dbReference type="RefSeq" id="WP_108115065.1">
    <property type="nucleotide sequence ID" value="NZ_QBKT01000005.1"/>
</dbReference>
<reference evidence="2 3" key="1">
    <citation type="submission" date="2018-04" db="EMBL/GenBank/DDBJ databases">
        <title>Genomic Encyclopedia of Archaeal and Bacterial Type Strains, Phase II (KMG-II): from individual species to whole genera.</title>
        <authorList>
            <person name="Goeker M."/>
        </authorList>
    </citation>
    <scope>NUCLEOTIDE SEQUENCE [LARGE SCALE GENOMIC DNA]</scope>
    <source>
        <strain evidence="2 3">DSM 25731</strain>
    </source>
</reference>
<dbReference type="InterPro" id="IPR035093">
    <property type="entry name" value="RelE/ParE_toxin_dom_sf"/>
</dbReference>
<dbReference type="EMBL" id="QBKT01000005">
    <property type="protein sequence ID" value="PTX60940.1"/>
    <property type="molecule type" value="Genomic_DNA"/>
</dbReference>
<accession>A0A2T6BXZ6</accession>
<dbReference type="Gene3D" id="3.30.2310.20">
    <property type="entry name" value="RelE-like"/>
    <property type="match status" value="1"/>
</dbReference>